<evidence type="ECO:0000259" key="3">
    <source>
        <dbReference type="SMART" id="SM00256"/>
    </source>
</evidence>
<dbReference type="Proteomes" id="UP000824890">
    <property type="component" value="Unassembled WGS sequence"/>
</dbReference>
<evidence type="ECO:0000256" key="1">
    <source>
        <dbReference type="ARBA" id="ARBA00023294"/>
    </source>
</evidence>
<dbReference type="InterPro" id="IPR041567">
    <property type="entry name" value="COI1_F-box"/>
</dbReference>
<dbReference type="PANTHER" id="PTHR16134:SF50">
    <property type="entry name" value="GRR1-LIKE PROTEIN 1"/>
    <property type="match status" value="1"/>
</dbReference>
<dbReference type="InterPro" id="IPR006553">
    <property type="entry name" value="Leu-rich_rpt_Cys-con_subtyp"/>
</dbReference>
<dbReference type="SMART" id="SM00256">
    <property type="entry name" value="FBOX"/>
    <property type="match status" value="1"/>
</dbReference>
<comment type="caution">
    <text evidence="4">The sequence shown here is derived from an EMBL/GenBank/DDBJ whole genome shotgun (WGS) entry which is preliminary data.</text>
</comment>
<proteinExistence type="predicted"/>
<accession>A0ABQ8ADN2</accession>
<evidence type="ECO:0000256" key="2">
    <source>
        <dbReference type="SAM" id="Phobius"/>
    </source>
</evidence>
<evidence type="ECO:0000313" key="5">
    <source>
        <dbReference type="Proteomes" id="UP000824890"/>
    </source>
</evidence>
<reference evidence="4 5" key="1">
    <citation type="submission" date="2021-05" db="EMBL/GenBank/DDBJ databases">
        <title>Genome Assembly of Synthetic Allotetraploid Brassica napus Reveals Homoeologous Exchanges between Subgenomes.</title>
        <authorList>
            <person name="Davis J.T."/>
        </authorList>
    </citation>
    <scope>NUCLEOTIDE SEQUENCE [LARGE SCALE GENOMIC DNA]</scope>
    <source>
        <strain evidence="5">cv. Da-Ae</strain>
        <tissue evidence="4">Seedling</tissue>
    </source>
</reference>
<keyword evidence="2" id="KW-0812">Transmembrane</keyword>
<keyword evidence="2" id="KW-1133">Transmembrane helix</keyword>
<dbReference type="InterPro" id="IPR032675">
    <property type="entry name" value="LRR_dom_sf"/>
</dbReference>
<gene>
    <name evidence="4" type="ORF">HID58_053012</name>
</gene>
<dbReference type="CDD" id="cd22159">
    <property type="entry name" value="F-box_AtTIR1-like"/>
    <property type="match status" value="1"/>
</dbReference>
<organism evidence="4 5">
    <name type="scientific">Brassica napus</name>
    <name type="common">Rape</name>
    <dbReference type="NCBI Taxonomy" id="3708"/>
    <lineage>
        <taxon>Eukaryota</taxon>
        <taxon>Viridiplantae</taxon>
        <taxon>Streptophyta</taxon>
        <taxon>Embryophyta</taxon>
        <taxon>Tracheophyta</taxon>
        <taxon>Spermatophyta</taxon>
        <taxon>Magnoliopsida</taxon>
        <taxon>eudicotyledons</taxon>
        <taxon>Gunneridae</taxon>
        <taxon>Pentapetalae</taxon>
        <taxon>rosids</taxon>
        <taxon>malvids</taxon>
        <taxon>Brassicales</taxon>
        <taxon>Brassicaceae</taxon>
        <taxon>Brassiceae</taxon>
        <taxon>Brassica</taxon>
    </lineage>
</organism>
<evidence type="ECO:0000313" key="4">
    <source>
        <dbReference type="EMBL" id="KAH0890583.1"/>
    </source>
</evidence>
<keyword evidence="5" id="KW-1185">Reference proteome</keyword>
<dbReference type="Gene3D" id="1.20.1280.50">
    <property type="match status" value="1"/>
</dbReference>
<dbReference type="PANTHER" id="PTHR16134">
    <property type="entry name" value="F-BOX/TPR REPEAT PROTEIN POF3"/>
    <property type="match status" value="1"/>
</dbReference>
<dbReference type="SMART" id="SM00367">
    <property type="entry name" value="LRR_CC"/>
    <property type="match status" value="6"/>
</dbReference>
<name>A0ABQ8ADN2_BRANA</name>
<protein>
    <recommendedName>
        <fullName evidence="3">F-box domain-containing protein</fullName>
    </recommendedName>
</protein>
<keyword evidence="2" id="KW-0472">Membrane</keyword>
<dbReference type="InterPro" id="IPR001810">
    <property type="entry name" value="F-box_dom"/>
</dbReference>
<dbReference type="SUPFAM" id="SSF52047">
    <property type="entry name" value="RNI-like"/>
    <property type="match status" value="1"/>
</dbReference>
<feature type="domain" description="F-box" evidence="3">
    <location>
        <begin position="66"/>
        <end position="107"/>
    </location>
</feature>
<dbReference type="Pfam" id="PF18791">
    <property type="entry name" value="Transp_inhibit"/>
    <property type="match status" value="1"/>
</dbReference>
<feature type="transmembrane region" description="Helical" evidence="2">
    <location>
        <begin position="19"/>
        <end position="41"/>
    </location>
</feature>
<dbReference type="EMBL" id="JAGKQM010000013">
    <property type="protein sequence ID" value="KAH0890583.1"/>
    <property type="molecule type" value="Genomic_DNA"/>
</dbReference>
<dbReference type="Gene3D" id="3.80.10.10">
    <property type="entry name" value="Ribonuclease Inhibitor"/>
    <property type="match status" value="1"/>
</dbReference>
<sequence length="647" mass="72200">IAGVLTWATLLKVSHGHCLLCFSCLVTLVFVSPLPQFIYIIPKPSSFRLRSLTSNHISNLSMDLRLPSKVLEHILSFVDSNEDRNSVSLVCKSWFETERRTRKRVFVRNCYAVTPEAVARRFPETRSLTLKGKPHFADYNLVPDGWGGYAWPWIEAMAAKCPSLEELRLKRMVVTDECLEKIAASFKDFKVLVLTSCEGFSTDGLAAIAVACRNLRELELRECIVEDIGGDWLSYFPETLTSLVSLDFSCLDSEVKLSDLERLLSRSPNLKSLKLNRAVSLDALGSLLRLAPQLVELGTGSFSDKLDQEAVAKLSQAFSELKELKSLSGLWDVLPEYIPLLYSVCPGLTSLNLSYATVQMSDLVELITGCSNLQKLWVMDLIEDKGLEVVASSCKELRELRVFPSGAEGLNDTNVAMTEQGLVSVSEGCPNLESVLYFCVQFTNAAMVTIARNRPNLTCFRLCVMEPFAPDHKTQQPLDEGFKAIVERCKDLQRLSVSGLLTDKAFEYIGTHGKKLRMLSIAFAGDSDLMLHHLLSGCESLNKLEIRDCPFGDTALLENAAKLETMRSLWMSSCCVSFGACKLLSPKMPKLNVEVIDEHPLETRPDSSPVERIYIYRTLAGPRLDMPEFVWTIQKNPEIGVSHLAIK</sequence>
<feature type="non-terminal residue" evidence="4">
    <location>
        <position position="1"/>
    </location>
</feature>
<keyword evidence="1" id="KW-0927">Auxin signaling pathway</keyword>
<dbReference type="InterPro" id="IPR041101">
    <property type="entry name" value="Transp_inhibit"/>
</dbReference>
<dbReference type="Pfam" id="PF18511">
    <property type="entry name" value="F-box_5"/>
    <property type="match status" value="1"/>
</dbReference>